<dbReference type="PANTHER" id="PTHR14969">
    <property type="entry name" value="SPHINGOSINE-1-PHOSPHATE PHOSPHOHYDROLASE"/>
    <property type="match status" value="1"/>
</dbReference>
<protein>
    <submittedName>
        <fullName evidence="3">Phosphatidylglycerophosphatase B</fullName>
    </submittedName>
</protein>
<dbReference type="InterPro" id="IPR000326">
    <property type="entry name" value="PAP2/HPO"/>
</dbReference>
<keyword evidence="1" id="KW-0812">Transmembrane</keyword>
<evidence type="ECO:0000313" key="3">
    <source>
        <dbReference type="EMBL" id="KRM97109.1"/>
    </source>
</evidence>
<dbReference type="AlphaFoldDB" id="A0A0R2D075"/>
<feature type="transmembrane region" description="Helical" evidence="1">
    <location>
        <begin position="99"/>
        <end position="121"/>
    </location>
</feature>
<evidence type="ECO:0000313" key="4">
    <source>
        <dbReference type="Proteomes" id="UP000051015"/>
    </source>
</evidence>
<dbReference type="InterPro" id="IPR036938">
    <property type="entry name" value="PAP2/HPO_sf"/>
</dbReference>
<feature type="transmembrane region" description="Helical" evidence="1">
    <location>
        <begin position="141"/>
        <end position="161"/>
    </location>
</feature>
<evidence type="ECO:0000259" key="2">
    <source>
        <dbReference type="SMART" id="SM00014"/>
    </source>
</evidence>
<gene>
    <name evidence="3" type="ORF">FC19_GL000219</name>
</gene>
<feature type="transmembrane region" description="Helical" evidence="1">
    <location>
        <begin position="200"/>
        <end position="221"/>
    </location>
</feature>
<dbReference type="PATRIC" id="fig|1423725.3.peg.222"/>
<keyword evidence="1" id="KW-0472">Membrane</keyword>
<dbReference type="SMART" id="SM00014">
    <property type="entry name" value="acidPPc"/>
    <property type="match status" value="1"/>
</dbReference>
<dbReference type="Proteomes" id="UP000051015">
    <property type="component" value="Unassembled WGS sequence"/>
</dbReference>
<sequence>MKKKLIRYNKENLIGALVCLLIFIVIGSMVHLNSNILISTDNLFSASFQKLFGYPTMNYNGNLLNGLMTFLATFGHPLYLVVLAVIISISLFVTAHKSLAFWFIGVISSGGIAGVIMKFMFHRERPLGHLPNDSGFSFPSGHSVESTLVFLIILIVLIPLIKNKSIRQLTFIIVPVIWLGILFSRLYFNAHHLSDVIGGVSFGAFWMFSSMIVYNITTNWFKKNQKN</sequence>
<evidence type="ECO:0000256" key="1">
    <source>
        <dbReference type="SAM" id="Phobius"/>
    </source>
</evidence>
<keyword evidence="1" id="KW-1133">Transmembrane helix</keyword>
<reference evidence="3 4" key="1">
    <citation type="journal article" date="2015" name="Genome Announc.">
        <title>Expanding the biotechnology potential of lactobacilli through comparative genomics of 213 strains and associated genera.</title>
        <authorList>
            <person name="Sun Z."/>
            <person name="Harris H.M."/>
            <person name="McCann A."/>
            <person name="Guo C."/>
            <person name="Argimon S."/>
            <person name="Zhang W."/>
            <person name="Yang X."/>
            <person name="Jeffery I.B."/>
            <person name="Cooney J.C."/>
            <person name="Kagawa T.F."/>
            <person name="Liu W."/>
            <person name="Song Y."/>
            <person name="Salvetti E."/>
            <person name="Wrobel A."/>
            <person name="Rasinkangas P."/>
            <person name="Parkhill J."/>
            <person name="Rea M.C."/>
            <person name="O'Sullivan O."/>
            <person name="Ritari J."/>
            <person name="Douillard F.P."/>
            <person name="Paul Ross R."/>
            <person name="Yang R."/>
            <person name="Briner A.E."/>
            <person name="Felis G.E."/>
            <person name="de Vos W.M."/>
            <person name="Barrangou R."/>
            <person name="Klaenhammer T.R."/>
            <person name="Caufield P.W."/>
            <person name="Cui Y."/>
            <person name="Zhang H."/>
            <person name="O'Toole P.W."/>
        </authorList>
    </citation>
    <scope>NUCLEOTIDE SEQUENCE [LARGE SCALE GENOMIC DNA]</scope>
    <source>
        <strain evidence="3 4">DSM 21051</strain>
    </source>
</reference>
<feature type="transmembrane region" description="Helical" evidence="1">
    <location>
        <begin position="168"/>
        <end position="188"/>
    </location>
</feature>
<feature type="domain" description="Phosphatidic acid phosphatase type 2/haloperoxidase" evidence="2">
    <location>
        <begin position="101"/>
        <end position="211"/>
    </location>
</feature>
<proteinExistence type="predicted"/>
<dbReference type="SUPFAM" id="SSF48317">
    <property type="entry name" value="Acid phosphatase/Vanadium-dependent haloperoxidase"/>
    <property type="match status" value="1"/>
</dbReference>
<dbReference type="Pfam" id="PF01569">
    <property type="entry name" value="PAP2"/>
    <property type="match status" value="1"/>
</dbReference>
<dbReference type="OrthoDB" id="9789113at2"/>
<dbReference type="PANTHER" id="PTHR14969:SF13">
    <property type="entry name" value="AT30094P"/>
    <property type="match status" value="1"/>
</dbReference>
<feature type="transmembrane region" description="Helical" evidence="1">
    <location>
        <begin position="12"/>
        <end position="32"/>
    </location>
</feature>
<dbReference type="EMBL" id="AYZD01000009">
    <property type="protein sequence ID" value="KRM97109.1"/>
    <property type="molecule type" value="Genomic_DNA"/>
</dbReference>
<comment type="caution">
    <text evidence="3">The sequence shown here is derived from an EMBL/GenBank/DDBJ whole genome shotgun (WGS) entry which is preliminary data.</text>
</comment>
<name>A0A0R2D075_9LACO</name>
<dbReference type="RefSeq" id="WP_057875290.1">
    <property type="nucleotide sequence ID" value="NZ_AYZD01000009.1"/>
</dbReference>
<dbReference type="Gene3D" id="1.20.144.10">
    <property type="entry name" value="Phosphatidic acid phosphatase type 2/haloperoxidase"/>
    <property type="match status" value="1"/>
</dbReference>
<feature type="transmembrane region" description="Helical" evidence="1">
    <location>
        <begin position="67"/>
        <end position="92"/>
    </location>
</feature>
<organism evidence="3 4">
    <name type="scientific">Liquorilactobacillus aquaticus DSM 21051</name>
    <dbReference type="NCBI Taxonomy" id="1423725"/>
    <lineage>
        <taxon>Bacteria</taxon>
        <taxon>Bacillati</taxon>
        <taxon>Bacillota</taxon>
        <taxon>Bacilli</taxon>
        <taxon>Lactobacillales</taxon>
        <taxon>Lactobacillaceae</taxon>
        <taxon>Liquorilactobacillus</taxon>
    </lineage>
</organism>
<dbReference type="STRING" id="1423725.FC19_GL000219"/>
<keyword evidence="4" id="KW-1185">Reference proteome</keyword>
<dbReference type="CDD" id="cd03392">
    <property type="entry name" value="PAP2_like_2"/>
    <property type="match status" value="1"/>
</dbReference>
<accession>A0A0R2D075</accession>